<name>A0A481SH22_9BASI</name>
<accession>A0A481SH22</accession>
<reference evidence="2" key="2">
    <citation type="journal article" date="2019" name="Fungal Genet. Biol.">
        <title>The smut fungus Ustilago esculenta has a bipolar mating system with three idiomorphs larger than 500?kb.</title>
        <authorList>
            <person name="Liang S.W."/>
            <person name="Huang Y.H."/>
            <person name="Chiu J.Y."/>
            <person name="Tseng H.W."/>
            <person name="Haung J.H."/>
            <person name="Shen W.C."/>
        </authorList>
    </citation>
    <scope>NUCLEOTIDE SEQUENCE</scope>
    <source>
        <strain evidence="2">12JK1RB1-A1</strain>
    </source>
</reference>
<proteinExistence type="predicted"/>
<evidence type="ECO:0000256" key="1">
    <source>
        <dbReference type="SAM" id="MobiDB-lite"/>
    </source>
</evidence>
<evidence type="ECO:0000313" key="2">
    <source>
        <dbReference type="EMBL" id="QBH67440.1"/>
    </source>
</evidence>
<protein>
    <submittedName>
        <fullName evidence="2">Uncharacterized protein</fullName>
    </submittedName>
</protein>
<feature type="compositionally biased region" description="Acidic residues" evidence="1">
    <location>
        <begin position="86"/>
        <end position="117"/>
    </location>
</feature>
<feature type="region of interest" description="Disordered" evidence="1">
    <location>
        <begin position="78"/>
        <end position="117"/>
    </location>
</feature>
<dbReference type="AlphaFoldDB" id="A0A481SH22"/>
<gene>
    <name evidence="2" type="ORF">UE_1374</name>
</gene>
<reference evidence="2" key="1">
    <citation type="submission" date="2018-11" db="EMBL/GenBank/DDBJ databases">
        <authorList>
            <person name="Shen W.-C."/>
            <person name="Liang S.-W."/>
            <person name="Huang Y.-H."/>
            <person name="Chiu J.-Y."/>
        </authorList>
    </citation>
    <scope>NUCLEOTIDE SEQUENCE</scope>
    <source>
        <strain evidence="2">12JK1RB1-A1</strain>
    </source>
</reference>
<organism evidence="2">
    <name type="scientific">Ustilago esculenta</name>
    <dbReference type="NCBI Taxonomy" id="185366"/>
    <lineage>
        <taxon>Eukaryota</taxon>
        <taxon>Fungi</taxon>
        <taxon>Dikarya</taxon>
        <taxon>Basidiomycota</taxon>
        <taxon>Ustilaginomycotina</taxon>
        <taxon>Ustilaginomycetes</taxon>
        <taxon>Ustilaginales</taxon>
        <taxon>Ustilaginaceae</taxon>
        <taxon>Ustilago</taxon>
    </lineage>
</organism>
<sequence length="117" mass="12871">MGDAWDGSLISTFSGVPVKAANKHFSVFSKQHPIIKCHAVPRIKTKVEYLSGAHRQRIGIPSSAYVCRCNIAKQQPSDKCEKVVDDDGDGDDDDDDDDDRDDGDNDDDDDDDDNSGR</sequence>
<dbReference type="EMBL" id="MK125512">
    <property type="protein sequence ID" value="QBH67440.1"/>
    <property type="molecule type" value="Genomic_DNA"/>
</dbReference>